<dbReference type="Pfam" id="PF00575">
    <property type="entry name" value="S1"/>
    <property type="match status" value="1"/>
</dbReference>
<comment type="catalytic activity">
    <reaction evidence="1 8">
        <text>Exonucleolytic cleavage in the 3'- to 5'-direction to yield nucleoside 5'-phosphates.</text>
        <dbReference type="EC" id="3.1.13.1"/>
    </reaction>
</comment>
<keyword evidence="7 8" id="KW-0694">RNA-binding</keyword>
<comment type="function">
    <text evidence="8">3'-5' exoribonuclease that releases 5'-nucleoside monophosphates and is involved in maturation of structured RNAs.</text>
</comment>
<gene>
    <name evidence="8 11" type="primary">rnr</name>
    <name evidence="11" type="ORF">OLEAN_C36150</name>
</gene>
<keyword evidence="3 8" id="KW-0963">Cytoplasm</keyword>
<feature type="domain" description="S1 motif" evidence="10">
    <location>
        <begin position="664"/>
        <end position="745"/>
    </location>
</feature>
<feature type="compositionally biased region" description="Low complexity" evidence="9">
    <location>
        <begin position="837"/>
        <end position="846"/>
    </location>
</feature>
<dbReference type="GO" id="GO:0006402">
    <property type="term" value="P:mRNA catabolic process"/>
    <property type="evidence" value="ECO:0007669"/>
    <property type="project" value="TreeGrafter"/>
</dbReference>
<evidence type="ECO:0000256" key="7">
    <source>
        <dbReference type="ARBA" id="ARBA00022884"/>
    </source>
</evidence>
<dbReference type="InterPro" id="IPR013223">
    <property type="entry name" value="RNase_B_OB_dom"/>
</dbReference>
<dbReference type="Pfam" id="PF08206">
    <property type="entry name" value="OB_RNB"/>
    <property type="match status" value="1"/>
</dbReference>
<feature type="region of interest" description="Disordered" evidence="9">
    <location>
        <begin position="747"/>
        <end position="904"/>
    </location>
</feature>
<sequence length="904" mass="101667">MSKPRNNKPQDPHAAREAKNYDNPVPSREFILQTLIDLATPSTYEEVCAALHVDDEDRTEGVRRRLIAMARDAQIDSNRGRQTYFPLDPKKIAIGLLQGHKDGYGFLIREEGDDVYISNNQMRKAFHGDKAMVRITGTDRRGRLEGQIAKVVEHNTTHIVGRYFEEAGGGIVRPDSKRVSHEVVIAAKDRNGAKHDQFVNVEIIQQPRAGEMITGRVVEVLGNNLAPGMEIEVAIRSHDIPNTWTKELLEELKSIPEEVIEKDKKKRIDLRDLPFVTIDGEDARDFDDAVYVEKNKRTNGWRLFVAIADVSHYVPVGSELDKEATKRATSVYFPENVVPMLPEVISNGLCSLNPEVDRLVMVCEVTISEKGKMSGYKFFEAVIHSHARLTYNLVWEMLQKPMTDDGKKWRKHYRPVVPHLETMYSLYKILRKGRTKRGAIDFETQETRIEFDSERKISQIVPTTRNDAHMIIEECMLMANVCAADFLSRYNVPALFRVHNGPSDQKLDNLREFLGEMGLSMAGGDPSPSHYQALLKQIADRPDAKLIQTVMLRSLSQAVYQPENEGHFGLAFDAYAHFTSPIRRYPDLLVHRAIRSVIRSTRECKHVRRVEGAGRLAKKAIFPYDVPAMVALGENCSMAERRADDATRDVVDFLKCEYMEQHVGEVFDGTISAVTGFGMFVSLDDVFVEGLVHISNLANDFYQFDQVKHRLVGERTRRTFRLGDKVSIQVMSVSLDDRKIDFALAGEAAPTDNTGQRKNKKPATGKKEHKRPVSRRPLNFENVADNTVDSDSKTEGGEKSGEQKKRRGPRRNGRKKSTNTGSANKSEASNSADKQATTGGSNSTSSKTDKPAKKKKRPMSKRQKMNGAEAKSKSQSADAKTRKPKKPGSAKKKAKKSNAKAHIA</sequence>
<comment type="subcellular location">
    <subcellularLocation>
        <location evidence="2 8">Cytoplasm</location>
    </subcellularLocation>
</comment>
<evidence type="ECO:0000256" key="8">
    <source>
        <dbReference type="HAMAP-Rule" id="MF_01895"/>
    </source>
</evidence>
<dbReference type="EC" id="3.1.13.1" evidence="8"/>
<evidence type="ECO:0000256" key="9">
    <source>
        <dbReference type="SAM" id="MobiDB-lite"/>
    </source>
</evidence>
<dbReference type="EMBL" id="FO203512">
    <property type="protein sequence ID" value="CCK77791.1"/>
    <property type="molecule type" value="Genomic_DNA"/>
</dbReference>
<evidence type="ECO:0000259" key="10">
    <source>
        <dbReference type="PROSITE" id="PS50126"/>
    </source>
</evidence>
<dbReference type="InterPro" id="IPR003029">
    <property type="entry name" value="S1_domain"/>
</dbReference>
<feature type="compositionally biased region" description="Basic residues" evidence="9">
    <location>
        <begin position="852"/>
        <end position="864"/>
    </location>
</feature>
<dbReference type="InterPro" id="IPR050180">
    <property type="entry name" value="RNR_Ribonuclease"/>
</dbReference>
<dbReference type="InterPro" id="IPR011129">
    <property type="entry name" value="CSD"/>
</dbReference>
<dbReference type="InterPro" id="IPR011805">
    <property type="entry name" value="RNase_R"/>
</dbReference>
<keyword evidence="6 8" id="KW-0269">Exonuclease</keyword>
<dbReference type="GO" id="GO:0003723">
    <property type="term" value="F:RNA binding"/>
    <property type="evidence" value="ECO:0007669"/>
    <property type="project" value="UniProtKB-UniRule"/>
</dbReference>
<evidence type="ECO:0000313" key="11">
    <source>
        <dbReference type="EMBL" id="CCK77791.1"/>
    </source>
</evidence>
<dbReference type="OrthoDB" id="9764149at2"/>
<dbReference type="HAMAP" id="MF_01895">
    <property type="entry name" value="RNase_R"/>
    <property type="match status" value="1"/>
</dbReference>
<dbReference type="Pfam" id="PF17876">
    <property type="entry name" value="CSD2"/>
    <property type="match status" value="1"/>
</dbReference>
<feature type="compositionally biased region" description="Polar residues" evidence="9">
    <location>
        <begin position="818"/>
        <end position="836"/>
    </location>
</feature>
<feature type="compositionally biased region" description="Basic residues" evidence="9">
    <location>
        <begin position="804"/>
        <end position="817"/>
    </location>
</feature>
<dbReference type="PROSITE" id="PS50126">
    <property type="entry name" value="S1"/>
    <property type="match status" value="1"/>
</dbReference>
<reference evidence="11 12" key="1">
    <citation type="journal article" date="2013" name="Nat. Commun.">
        <title>Genome sequence and functional genomic analysis of the oil-degrading bacterium Oleispira antarctica.</title>
        <authorList>
            <person name="Kube M."/>
            <person name="Chernikova T.N."/>
            <person name="Al-Ramahi Y."/>
            <person name="Beloqui A."/>
            <person name="Lopez-Cortez N."/>
            <person name="Guazzaroni M.E."/>
            <person name="Heipieper H.J."/>
            <person name="Klages S."/>
            <person name="Kotsyurbenko O.R."/>
            <person name="Langer I."/>
            <person name="Nechitaylo T.Y."/>
            <person name="Lunsdorf H."/>
            <person name="Fernandez M."/>
            <person name="Juarez S."/>
            <person name="Ciordia S."/>
            <person name="Singer A."/>
            <person name="Kagan O."/>
            <person name="Egorova O."/>
            <person name="Petit P.A."/>
            <person name="Stogios P."/>
            <person name="Kim Y."/>
            <person name="Tchigvintsev A."/>
            <person name="Flick R."/>
            <person name="Denaro R."/>
            <person name="Genovese M."/>
            <person name="Albar J.P."/>
            <person name="Reva O.N."/>
            <person name="Martinez-Gomariz M."/>
            <person name="Tran H."/>
            <person name="Ferrer M."/>
            <person name="Savchenko A."/>
            <person name="Yakunin A.F."/>
            <person name="Yakimov M.M."/>
            <person name="Golyshina O.V."/>
            <person name="Reinhardt R."/>
            <person name="Golyshin P.N."/>
        </authorList>
    </citation>
    <scope>NUCLEOTIDE SEQUENCE [LARGE SCALE GENOMIC DNA]</scope>
</reference>
<dbReference type="InterPro" id="IPR001900">
    <property type="entry name" value="RNase_II/R"/>
</dbReference>
<feature type="compositionally biased region" description="Basic residues" evidence="9">
    <location>
        <begin position="882"/>
        <end position="904"/>
    </location>
</feature>
<dbReference type="PROSITE" id="PS01175">
    <property type="entry name" value="RIBONUCLEASE_II"/>
    <property type="match status" value="1"/>
</dbReference>
<dbReference type="NCBIfam" id="TIGR00358">
    <property type="entry name" value="3_prime_RNase"/>
    <property type="match status" value="1"/>
</dbReference>
<dbReference type="SUPFAM" id="SSF50249">
    <property type="entry name" value="Nucleic acid-binding proteins"/>
    <property type="match status" value="4"/>
</dbReference>
<dbReference type="InterPro" id="IPR004476">
    <property type="entry name" value="RNase_II/RNase_R"/>
</dbReference>
<dbReference type="Proteomes" id="UP000032749">
    <property type="component" value="Chromosome"/>
</dbReference>
<dbReference type="GO" id="GO:0005829">
    <property type="term" value="C:cytosol"/>
    <property type="evidence" value="ECO:0007669"/>
    <property type="project" value="TreeGrafter"/>
</dbReference>
<dbReference type="PATRIC" id="fig|698738.3.peg.3762"/>
<evidence type="ECO:0000313" key="12">
    <source>
        <dbReference type="Proteomes" id="UP000032749"/>
    </source>
</evidence>
<evidence type="ECO:0000256" key="5">
    <source>
        <dbReference type="ARBA" id="ARBA00022801"/>
    </source>
</evidence>
<dbReference type="HOGENOM" id="CLU_002333_7_0_6"/>
<dbReference type="CDD" id="cd04471">
    <property type="entry name" value="S1_RNase_R"/>
    <property type="match status" value="1"/>
</dbReference>
<dbReference type="STRING" id="698738.OLEAN_C36150"/>
<feature type="compositionally biased region" description="Basic and acidic residues" evidence="9">
    <location>
        <begin position="8"/>
        <end position="20"/>
    </location>
</feature>
<evidence type="ECO:0000256" key="1">
    <source>
        <dbReference type="ARBA" id="ARBA00001849"/>
    </source>
</evidence>
<feature type="compositionally biased region" description="Basic and acidic residues" evidence="9">
    <location>
        <begin position="790"/>
        <end position="803"/>
    </location>
</feature>
<evidence type="ECO:0000256" key="4">
    <source>
        <dbReference type="ARBA" id="ARBA00022722"/>
    </source>
</evidence>
<dbReference type="InterPro" id="IPR012340">
    <property type="entry name" value="NA-bd_OB-fold"/>
</dbReference>
<dbReference type="NCBIfam" id="TIGR02063">
    <property type="entry name" value="RNase_R"/>
    <property type="match status" value="1"/>
</dbReference>
<dbReference type="SMART" id="SM00316">
    <property type="entry name" value="S1"/>
    <property type="match status" value="1"/>
</dbReference>
<dbReference type="PANTHER" id="PTHR23355:SF9">
    <property type="entry name" value="DIS3-LIKE EXONUCLEASE 2"/>
    <property type="match status" value="1"/>
</dbReference>
<dbReference type="KEGG" id="oai:OLEAN_C36150"/>
<keyword evidence="12" id="KW-1185">Reference proteome</keyword>
<comment type="similarity">
    <text evidence="8">Belongs to the RNR ribonuclease family. RNase R subfamily.</text>
</comment>
<feature type="compositionally biased region" description="Basic residues" evidence="9">
    <location>
        <begin position="757"/>
        <end position="774"/>
    </location>
</feature>
<dbReference type="InterPro" id="IPR022966">
    <property type="entry name" value="RNase_II/R_CS"/>
</dbReference>
<dbReference type="GO" id="GO:0008859">
    <property type="term" value="F:exoribonuclease II activity"/>
    <property type="evidence" value="ECO:0007669"/>
    <property type="project" value="UniProtKB-UniRule"/>
</dbReference>
<evidence type="ECO:0000256" key="3">
    <source>
        <dbReference type="ARBA" id="ARBA00022490"/>
    </source>
</evidence>
<keyword evidence="5 8" id="KW-0378">Hydrolase</keyword>
<dbReference type="InterPro" id="IPR040476">
    <property type="entry name" value="CSD2"/>
</dbReference>
<feature type="region of interest" description="Disordered" evidence="9">
    <location>
        <begin position="1"/>
        <end position="22"/>
    </location>
</feature>
<proteinExistence type="inferred from homology"/>
<evidence type="ECO:0000256" key="6">
    <source>
        <dbReference type="ARBA" id="ARBA00022839"/>
    </source>
</evidence>
<dbReference type="AlphaFoldDB" id="R4YRE4"/>
<dbReference type="Gene3D" id="2.40.50.140">
    <property type="entry name" value="Nucleic acid-binding proteins"/>
    <property type="match status" value="2"/>
</dbReference>
<evidence type="ECO:0000256" key="2">
    <source>
        <dbReference type="ARBA" id="ARBA00004496"/>
    </source>
</evidence>
<dbReference type="SMART" id="SM00357">
    <property type="entry name" value="CSP"/>
    <property type="match status" value="1"/>
</dbReference>
<dbReference type="Pfam" id="PF00773">
    <property type="entry name" value="RNB"/>
    <property type="match status" value="1"/>
</dbReference>
<organism evidence="11 12">
    <name type="scientific">Oleispira antarctica RB-8</name>
    <dbReference type="NCBI Taxonomy" id="698738"/>
    <lineage>
        <taxon>Bacteria</taxon>
        <taxon>Pseudomonadati</taxon>
        <taxon>Pseudomonadota</taxon>
        <taxon>Gammaproteobacteria</taxon>
        <taxon>Oceanospirillales</taxon>
        <taxon>Oceanospirillaceae</taxon>
        <taxon>Oleispira</taxon>
    </lineage>
</organism>
<name>R4YRE4_OLEAN</name>
<keyword evidence="4 8" id="KW-0540">Nuclease</keyword>
<accession>R4YRE4</accession>
<dbReference type="SMART" id="SM00955">
    <property type="entry name" value="RNB"/>
    <property type="match status" value="1"/>
</dbReference>
<dbReference type="PANTHER" id="PTHR23355">
    <property type="entry name" value="RIBONUCLEASE"/>
    <property type="match status" value="1"/>
</dbReference>
<protein>
    <recommendedName>
        <fullName evidence="8">Ribonuclease R</fullName>
        <shortName evidence="8">RNase R</shortName>
        <ecNumber evidence="8">3.1.13.1</ecNumber>
    </recommendedName>
</protein>